<evidence type="ECO:0000256" key="3">
    <source>
        <dbReference type="ARBA" id="ARBA00022723"/>
    </source>
</evidence>
<evidence type="ECO:0000313" key="8">
    <source>
        <dbReference type="EMBL" id="MFB9233117.1"/>
    </source>
</evidence>
<dbReference type="PRINTS" id="PR00604">
    <property type="entry name" value="CYTCHRMECIAB"/>
</dbReference>
<dbReference type="InterPro" id="IPR009056">
    <property type="entry name" value="Cyt_c-like_dom"/>
</dbReference>
<dbReference type="Gene3D" id="1.10.760.10">
    <property type="entry name" value="Cytochrome c-like domain"/>
    <property type="match status" value="1"/>
</dbReference>
<reference evidence="8 9" key="1">
    <citation type="submission" date="2024-09" db="EMBL/GenBank/DDBJ databases">
        <authorList>
            <person name="Sun Q."/>
            <person name="Mori K."/>
        </authorList>
    </citation>
    <scope>NUCLEOTIDE SEQUENCE [LARGE SCALE GENOMIC DNA]</scope>
    <source>
        <strain evidence="8 9">CECT 8726</strain>
    </source>
</reference>
<dbReference type="SUPFAM" id="SSF46626">
    <property type="entry name" value="Cytochrome c"/>
    <property type="match status" value="1"/>
</dbReference>
<organism evidence="8 9">
    <name type="scientific">Pseudohalocynthiibacter aestuariivivens</name>
    <dbReference type="NCBI Taxonomy" id="1591409"/>
    <lineage>
        <taxon>Bacteria</taxon>
        <taxon>Pseudomonadati</taxon>
        <taxon>Pseudomonadota</taxon>
        <taxon>Alphaproteobacteria</taxon>
        <taxon>Rhodobacterales</taxon>
        <taxon>Paracoccaceae</taxon>
        <taxon>Pseudohalocynthiibacter</taxon>
    </lineage>
</organism>
<sequence length="172" mass="18139">MFDTMTMTKIVGGFCGAFLVFLLGGWAAESLYHIGGGHGDEHAAAYPIEVDGDDHGGEVEEGPDFATLLASADAERGERVFGKCKACHSVEEGAHGTGPSLFRIVDRDIAAIDGYAYSGTVAGLEGNWTADELNAFLESPKGYAPGTKMTFNGLGKVEDRANLVAYLQTLTN</sequence>
<dbReference type="InterPro" id="IPR002327">
    <property type="entry name" value="Cyt_c_1A/1B"/>
</dbReference>
<comment type="caution">
    <text evidence="8">The sequence shown here is derived from an EMBL/GenBank/DDBJ whole genome shotgun (WGS) entry which is preliminary data.</text>
</comment>
<feature type="domain" description="Cytochrome c" evidence="7">
    <location>
        <begin position="72"/>
        <end position="171"/>
    </location>
</feature>
<keyword evidence="4" id="KW-0249">Electron transport</keyword>
<dbReference type="PROSITE" id="PS51007">
    <property type="entry name" value="CYTC"/>
    <property type="match status" value="1"/>
</dbReference>
<evidence type="ECO:0000256" key="2">
    <source>
        <dbReference type="ARBA" id="ARBA00022617"/>
    </source>
</evidence>
<accession>A0ABV5JI21</accession>
<keyword evidence="3 6" id="KW-0479">Metal-binding</keyword>
<keyword evidence="2 6" id="KW-0349">Heme</keyword>
<gene>
    <name evidence="8" type="ORF">ACFFUT_15100</name>
</gene>
<dbReference type="InterPro" id="IPR036909">
    <property type="entry name" value="Cyt_c-like_dom_sf"/>
</dbReference>
<name>A0ABV5JI21_9RHOB</name>
<keyword evidence="9" id="KW-1185">Reference proteome</keyword>
<dbReference type="Proteomes" id="UP001589683">
    <property type="component" value="Unassembled WGS sequence"/>
</dbReference>
<evidence type="ECO:0000313" key="9">
    <source>
        <dbReference type="Proteomes" id="UP001589683"/>
    </source>
</evidence>
<evidence type="ECO:0000256" key="5">
    <source>
        <dbReference type="ARBA" id="ARBA00023004"/>
    </source>
</evidence>
<keyword evidence="1" id="KW-0813">Transport</keyword>
<proteinExistence type="predicted"/>
<keyword evidence="5 6" id="KW-0408">Iron</keyword>
<evidence type="ECO:0000259" key="7">
    <source>
        <dbReference type="PROSITE" id="PS51007"/>
    </source>
</evidence>
<dbReference type="Pfam" id="PF00034">
    <property type="entry name" value="Cytochrom_C"/>
    <property type="match status" value="1"/>
</dbReference>
<dbReference type="EMBL" id="JBHMEA010000048">
    <property type="protein sequence ID" value="MFB9233117.1"/>
    <property type="molecule type" value="Genomic_DNA"/>
</dbReference>
<evidence type="ECO:0000256" key="1">
    <source>
        <dbReference type="ARBA" id="ARBA00022448"/>
    </source>
</evidence>
<protein>
    <submittedName>
        <fullName evidence="8">C-type cytochrome</fullName>
    </submittedName>
</protein>
<evidence type="ECO:0000256" key="4">
    <source>
        <dbReference type="ARBA" id="ARBA00022982"/>
    </source>
</evidence>
<dbReference type="RefSeq" id="WP_213889260.1">
    <property type="nucleotide sequence ID" value="NZ_JAGFNU010000006.1"/>
</dbReference>
<dbReference type="PANTHER" id="PTHR11961">
    <property type="entry name" value="CYTOCHROME C"/>
    <property type="match status" value="1"/>
</dbReference>
<evidence type="ECO:0000256" key="6">
    <source>
        <dbReference type="PROSITE-ProRule" id="PRU00433"/>
    </source>
</evidence>